<dbReference type="CDD" id="cd06558">
    <property type="entry name" value="crotonase-like"/>
    <property type="match status" value="1"/>
</dbReference>
<dbReference type="RefSeq" id="WP_100932306.1">
    <property type="nucleotide sequence ID" value="NZ_BAABZD010000005.1"/>
</dbReference>
<comment type="similarity">
    <text evidence="1 2">Belongs to the enoyl-CoA hydratase/isomerase family.</text>
</comment>
<dbReference type="EMBL" id="CACRUA010000081">
    <property type="protein sequence ID" value="VYU81181.1"/>
    <property type="molecule type" value="Genomic_DNA"/>
</dbReference>
<dbReference type="Pfam" id="PF00378">
    <property type="entry name" value="ECH_1"/>
    <property type="match status" value="1"/>
</dbReference>
<dbReference type="PROSITE" id="PS00166">
    <property type="entry name" value="ENOYL_COA_HYDRATASE"/>
    <property type="match status" value="1"/>
</dbReference>
<dbReference type="EC" id="4.1.3.36" evidence="3"/>
<evidence type="ECO:0000256" key="2">
    <source>
        <dbReference type="RuleBase" id="RU003707"/>
    </source>
</evidence>
<keyword evidence="3" id="KW-0456">Lyase</keyword>
<dbReference type="InterPro" id="IPR018376">
    <property type="entry name" value="Enoyl-CoA_hyd/isom_CS"/>
</dbReference>
<reference evidence="3" key="1">
    <citation type="submission" date="2019-11" db="EMBL/GenBank/DDBJ databases">
        <authorList>
            <person name="Feng L."/>
        </authorList>
    </citation>
    <scope>NUCLEOTIDE SEQUENCE</scope>
    <source>
        <strain evidence="3">CsymbiosumLFYP84</strain>
    </source>
</reference>
<dbReference type="Gene3D" id="3.90.226.10">
    <property type="entry name" value="2-enoyl-CoA Hydratase, Chain A, domain 1"/>
    <property type="match status" value="1"/>
</dbReference>
<evidence type="ECO:0000256" key="1">
    <source>
        <dbReference type="ARBA" id="ARBA00005254"/>
    </source>
</evidence>
<dbReference type="PANTHER" id="PTHR43802:SF1">
    <property type="entry name" value="IP11341P-RELATED"/>
    <property type="match status" value="1"/>
</dbReference>
<dbReference type="PANTHER" id="PTHR43802">
    <property type="entry name" value="ENOYL-COA HYDRATASE"/>
    <property type="match status" value="1"/>
</dbReference>
<dbReference type="GO" id="GO:0008935">
    <property type="term" value="F:1,4-dihydroxy-2-naphthoyl-CoA synthase activity"/>
    <property type="evidence" value="ECO:0007669"/>
    <property type="project" value="UniProtKB-EC"/>
</dbReference>
<accession>A0A6N3HXP2</accession>
<evidence type="ECO:0000313" key="3">
    <source>
        <dbReference type="EMBL" id="VYU81181.1"/>
    </source>
</evidence>
<dbReference type="InterPro" id="IPR001753">
    <property type="entry name" value="Enoyl-CoA_hydra/iso"/>
</dbReference>
<organism evidence="3">
    <name type="scientific">Clostridium symbiosum</name>
    <name type="common">Bacteroides symbiosus</name>
    <dbReference type="NCBI Taxonomy" id="1512"/>
    <lineage>
        <taxon>Bacteria</taxon>
        <taxon>Bacillati</taxon>
        <taxon>Bacillota</taxon>
        <taxon>Clostridia</taxon>
        <taxon>Lachnospirales</taxon>
        <taxon>Lachnospiraceae</taxon>
        <taxon>Otoolea</taxon>
    </lineage>
</organism>
<name>A0A6N3HXP2_CLOSY</name>
<protein>
    <submittedName>
        <fullName evidence="3">1,4-Dihydroxy-2-naphthoyl-CoA synthase</fullName>
        <ecNumber evidence="3">4.1.3.36</ecNumber>
    </submittedName>
</protein>
<dbReference type="SUPFAM" id="SSF52096">
    <property type="entry name" value="ClpP/crotonase"/>
    <property type="match status" value="1"/>
</dbReference>
<dbReference type="AlphaFoldDB" id="A0A6N3HXP2"/>
<gene>
    <name evidence="3" type="primary">menB</name>
    <name evidence="3" type="ORF">CSLFYP84_04375</name>
</gene>
<proteinExistence type="inferred from homology"/>
<sequence length="266" mass="29929">MSELLYEKQGMIAKIIINRPEKRNALNSAVIHGIDEALKQAAEDPKVRVVILGGAGEKAFTAGFDLKEAMEHNITGVVERRKDTSEEIKFFMRMWNFPKPIVAAIQGYCIGGGITLAMLSDMVIASEDASFGNPEIILGYVPEFPMEVWKMPFNKVREFFYLSKFFTAAEMRDMNVVNQVVPYEKLEETAMAVANRIAQIPPESAKIIKYSLNKCYELQGFRSTIDFVSEMFNLGRIHMQTTGVDEFRSDIAEGGLTTALKKQYGK</sequence>
<dbReference type="InterPro" id="IPR029045">
    <property type="entry name" value="ClpP/crotonase-like_dom_sf"/>
</dbReference>